<protein>
    <recommendedName>
        <fullName evidence="3">Beta/gamma crystallin 'Greek key' domain-containing protein</fullName>
    </recommendedName>
</protein>
<sequence length="131" mass="14467">MKDNQHEQLFTELTPGFEATPAFQELDDEVAATCSGGAAPVTLYEDTYLSGDRHDIFGNDRDLRNGPFQGFNDRTSSIIIREGKWELFSDKEYSQGTGSRKNPLGPGVYNTARDFGLANDSLSSIRRVPGT</sequence>
<evidence type="ECO:0000256" key="1">
    <source>
        <dbReference type="ARBA" id="ARBA00009646"/>
    </source>
</evidence>
<keyword evidence="2" id="KW-0677">Repeat</keyword>
<feature type="domain" description="Beta/gamma crystallin 'Greek key'" evidence="3">
    <location>
        <begin position="40"/>
        <end position="128"/>
    </location>
</feature>
<dbReference type="EMBL" id="JHEG02000001">
    <property type="protein sequence ID" value="KIE13994.1"/>
    <property type="molecule type" value="Genomic_DNA"/>
</dbReference>
<comment type="similarity">
    <text evidence="1">Belongs to the beta/gamma-crystallin family.</text>
</comment>
<dbReference type="InterPro" id="IPR001064">
    <property type="entry name" value="Beta/gamma_crystallin"/>
</dbReference>
<evidence type="ECO:0000313" key="4">
    <source>
        <dbReference type="EMBL" id="KIE13994.1"/>
    </source>
</evidence>
<dbReference type="Gene3D" id="2.60.20.10">
    <property type="entry name" value="Crystallins"/>
    <property type="match status" value="1"/>
</dbReference>
<accession>A0A0C1R8W8</accession>
<reference evidence="4" key="1">
    <citation type="journal article" date="2015" name="Genome Announc.">
        <title>Draft Genome Sequence of Tolypothrix boutellei Strain VB521301.</title>
        <authorList>
            <person name="Chandrababunaidu M.M."/>
            <person name="Singh D."/>
            <person name="Sen D."/>
            <person name="Bhan S."/>
            <person name="Das S."/>
            <person name="Gupta A."/>
            <person name="Adhikary S.P."/>
            <person name="Tripathy S."/>
        </authorList>
    </citation>
    <scope>NUCLEOTIDE SEQUENCE</scope>
    <source>
        <strain evidence="4">VB521301</strain>
    </source>
</reference>
<dbReference type="STRING" id="1479485.DA73_0201255"/>
<dbReference type="SUPFAM" id="SSF49695">
    <property type="entry name" value="gamma-Crystallin-like"/>
    <property type="match status" value="1"/>
</dbReference>
<gene>
    <name evidence="4" type="ORF">DA73_0201255</name>
</gene>
<dbReference type="OrthoDB" id="517442at2"/>
<organism evidence="4">
    <name type="scientific">Tolypothrix bouteillei VB521301</name>
    <dbReference type="NCBI Taxonomy" id="1479485"/>
    <lineage>
        <taxon>Bacteria</taxon>
        <taxon>Bacillati</taxon>
        <taxon>Cyanobacteriota</taxon>
        <taxon>Cyanophyceae</taxon>
        <taxon>Nostocales</taxon>
        <taxon>Tolypothrichaceae</taxon>
        <taxon>Tolypothrix</taxon>
    </lineage>
</organism>
<evidence type="ECO:0000259" key="3">
    <source>
        <dbReference type="SMART" id="SM00247"/>
    </source>
</evidence>
<dbReference type="InterPro" id="IPR011024">
    <property type="entry name" value="G_crystallin-like"/>
</dbReference>
<dbReference type="SMART" id="SM00247">
    <property type="entry name" value="XTALbg"/>
    <property type="match status" value="1"/>
</dbReference>
<proteinExistence type="inferred from homology"/>
<name>A0A0C1R8W8_9CYAN</name>
<evidence type="ECO:0000256" key="2">
    <source>
        <dbReference type="ARBA" id="ARBA00022737"/>
    </source>
</evidence>
<dbReference type="Pfam" id="PF00030">
    <property type="entry name" value="Crystall"/>
    <property type="match status" value="1"/>
</dbReference>
<dbReference type="AlphaFoldDB" id="A0A0C1R8W8"/>
<comment type="caution">
    <text evidence="4">The sequence shown here is derived from an EMBL/GenBank/DDBJ whole genome shotgun (WGS) entry which is preliminary data.</text>
</comment>